<keyword evidence="6" id="KW-1185">Reference proteome</keyword>
<proteinExistence type="inferred from homology"/>
<dbReference type="PROSITE" id="PS51147">
    <property type="entry name" value="PFTA"/>
    <property type="match status" value="1"/>
</dbReference>
<dbReference type="GO" id="GO:0008318">
    <property type="term" value="F:protein prenyltransferase activity"/>
    <property type="evidence" value="ECO:0007669"/>
    <property type="project" value="InterPro"/>
</dbReference>
<dbReference type="GO" id="GO:0005737">
    <property type="term" value="C:cytoplasm"/>
    <property type="evidence" value="ECO:0007669"/>
    <property type="project" value="TreeGrafter"/>
</dbReference>
<keyword evidence="3 5" id="KW-0808">Transferase</keyword>
<dbReference type="PANTHER" id="PTHR11129">
    <property type="entry name" value="PROTEIN FARNESYLTRANSFERASE ALPHA SUBUNIT/RAB GERANYLGERANYL TRANSFERASE ALPHA SUBUNIT"/>
    <property type="match status" value="1"/>
</dbReference>
<name>A0A2S2QB02_9HEMI</name>
<protein>
    <submittedName>
        <fullName evidence="5 7">Protein prenyltransferase alpha subunit repeat-containing protein 1</fullName>
    </submittedName>
</protein>
<dbReference type="RefSeq" id="XP_025412192.1">
    <property type="nucleotide sequence ID" value="XM_025556407.1"/>
</dbReference>
<reference evidence="7" key="2">
    <citation type="submission" date="2025-04" db="UniProtKB">
        <authorList>
            <consortium name="RefSeq"/>
        </authorList>
    </citation>
    <scope>IDENTIFICATION</scope>
    <source>
        <tissue evidence="7">Whole body</tissue>
    </source>
</reference>
<organism evidence="5">
    <name type="scientific">Sipha flava</name>
    <name type="common">yellow sugarcane aphid</name>
    <dbReference type="NCBI Taxonomy" id="143950"/>
    <lineage>
        <taxon>Eukaryota</taxon>
        <taxon>Metazoa</taxon>
        <taxon>Ecdysozoa</taxon>
        <taxon>Arthropoda</taxon>
        <taxon>Hexapoda</taxon>
        <taxon>Insecta</taxon>
        <taxon>Pterygota</taxon>
        <taxon>Neoptera</taxon>
        <taxon>Paraneoptera</taxon>
        <taxon>Hemiptera</taxon>
        <taxon>Sternorrhyncha</taxon>
        <taxon>Aphidomorpha</taxon>
        <taxon>Aphidoidea</taxon>
        <taxon>Aphididae</taxon>
        <taxon>Sipha</taxon>
    </lineage>
</organism>
<evidence type="ECO:0000313" key="5">
    <source>
        <dbReference type="EMBL" id="MBY74914.1"/>
    </source>
</evidence>
<dbReference type="Gene3D" id="1.25.40.120">
    <property type="entry name" value="Protein prenylyltransferase"/>
    <property type="match status" value="1"/>
</dbReference>
<dbReference type="EMBL" id="GGMS01005711">
    <property type="protein sequence ID" value="MBY74914.1"/>
    <property type="molecule type" value="Transcribed_RNA"/>
</dbReference>
<evidence type="ECO:0000256" key="2">
    <source>
        <dbReference type="ARBA" id="ARBA00022602"/>
    </source>
</evidence>
<keyword evidence="2" id="KW-0637">Prenyltransferase</keyword>
<dbReference type="SUPFAM" id="SSF48439">
    <property type="entry name" value="Protein prenylyltransferase"/>
    <property type="match status" value="1"/>
</dbReference>
<evidence type="ECO:0000256" key="3">
    <source>
        <dbReference type="ARBA" id="ARBA00022679"/>
    </source>
</evidence>
<dbReference type="Pfam" id="PF01239">
    <property type="entry name" value="PPTA"/>
    <property type="match status" value="3"/>
</dbReference>
<evidence type="ECO:0000256" key="1">
    <source>
        <dbReference type="ARBA" id="ARBA00006734"/>
    </source>
</evidence>
<dbReference type="AlphaFoldDB" id="A0A2S2QB02"/>
<sequence>MDVDNNFPAAKRIITEIQNIINKDPKLKEFDLIIQPENQNKSPVIYRDHCLGLESWCVRHVYKYVYQRLITIRKQLKRQASNETITLLTSALLVNPEVTTFWNMRRELIIDGCLKPNDELKFSAIVLTFKPKCAEIFNYRRWIFSSISKSLSSTDIVLNELSVGLTAASRYPSNYNAWNHCFWFVQKSLENENFSLIAQQWEMSKVWCREHVSDHSCMQYRQRLLKCLVADKRCLQHLECCASKSLLKFFNSDERPKLMRPSEDYFSETIGVTLDELYFNEDLIVTYQSHESLWNHRRFLCYLLVNIYNTDCIKEVLMNNEKRICTNLLKGNELYVKKHVLWFQTALCIPIKLP</sequence>
<dbReference type="OrthoDB" id="5358702at2759"/>
<dbReference type="PANTHER" id="PTHR11129:SF3">
    <property type="entry name" value="PROTEIN PRENYLTRANSFERASE ALPHA SUBUNIT REPEAT-CONTAINING PROTEIN 1"/>
    <property type="match status" value="1"/>
</dbReference>
<reference evidence="5" key="1">
    <citation type="submission" date="2018-04" db="EMBL/GenBank/DDBJ databases">
        <title>Transcriptome assembly of Sipha flava.</title>
        <authorList>
            <person name="Scully E.D."/>
            <person name="Geib S.M."/>
            <person name="Palmer N.A."/>
            <person name="Koch K."/>
            <person name="Bradshaw J."/>
            <person name="Heng-Moss T."/>
            <person name="Sarath G."/>
        </authorList>
    </citation>
    <scope>NUCLEOTIDE SEQUENCE</scope>
</reference>
<dbReference type="InterPro" id="IPR002088">
    <property type="entry name" value="Prenyl_trans_a"/>
</dbReference>
<dbReference type="Proteomes" id="UP000694846">
    <property type="component" value="Unplaced"/>
</dbReference>
<accession>A0A2S2QB02</accession>
<keyword evidence="4" id="KW-0677">Repeat</keyword>
<comment type="similarity">
    <text evidence="1">Belongs to the protein prenyltransferase subunit alpha family.</text>
</comment>
<evidence type="ECO:0000256" key="4">
    <source>
        <dbReference type="ARBA" id="ARBA00022737"/>
    </source>
</evidence>
<evidence type="ECO:0000313" key="6">
    <source>
        <dbReference type="Proteomes" id="UP000694846"/>
    </source>
</evidence>
<evidence type="ECO:0000313" key="7">
    <source>
        <dbReference type="RefSeq" id="XP_025412192.1"/>
    </source>
</evidence>
<gene>
    <name evidence="5" type="primary">PTAR1</name>
    <name evidence="7" type="synonym">LOC112684750</name>
    <name evidence="5" type="ORF">g.2107</name>
</gene>